<protein>
    <recommendedName>
        <fullName evidence="2">ArnR1-like winged helix-turn-helix domain-containing protein</fullName>
    </recommendedName>
</protein>
<sequence length="282" mass="34315">CTWANLKEKVKHSTLSIYLNRLKDRGYIEKSTFNQYKITTKGKDRYYELSEARQKKRKLSYPPKAILRRRNYDHWILWMVYNNNYCKWSDFLEPPLSINQSSLSKNLNSLQDKEFVRKEEKEYRITRLGKTEYSNMLRLYDLDRQSILEEEGKRIKEITKRTISFFEKYKIKDNDIKFRFLNNKLKLPYEKVKSTLDNEEEYDKILLYLSINHPNHFPKYISPEECSKKYNINLVKLNFIILRIVEENIFPIKFFKLESADGKIFYFQVNEKLERMLNAIVE</sequence>
<organism evidence="1">
    <name type="scientific">marine sediment metagenome</name>
    <dbReference type="NCBI Taxonomy" id="412755"/>
    <lineage>
        <taxon>unclassified sequences</taxon>
        <taxon>metagenomes</taxon>
        <taxon>ecological metagenomes</taxon>
    </lineage>
</organism>
<proteinExistence type="predicted"/>
<evidence type="ECO:0000313" key="1">
    <source>
        <dbReference type="EMBL" id="GAH48305.1"/>
    </source>
</evidence>
<feature type="non-terminal residue" evidence="1">
    <location>
        <position position="1"/>
    </location>
</feature>
<dbReference type="InterPro" id="IPR036388">
    <property type="entry name" value="WH-like_DNA-bd_sf"/>
</dbReference>
<name>X1GTV9_9ZZZZ</name>
<dbReference type="Gene3D" id="1.10.10.10">
    <property type="entry name" value="Winged helix-like DNA-binding domain superfamily/Winged helix DNA-binding domain"/>
    <property type="match status" value="1"/>
</dbReference>
<dbReference type="AlphaFoldDB" id="X1GTV9"/>
<accession>X1GTV9</accession>
<gene>
    <name evidence="1" type="ORF">S03H2_35391</name>
</gene>
<reference evidence="1" key="1">
    <citation type="journal article" date="2014" name="Front. Microbiol.">
        <title>High frequency of phylogenetically diverse reductive dehalogenase-homologous genes in deep subseafloor sedimentary metagenomes.</title>
        <authorList>
            <person name="Kawai M."/>
            <person name="Futagami T."/>
            <person name="Toyoda A."/>
            <person name="Takaki Y."/>
            <person name="Nishi S."/>
            <person name="Hori S."/>
            <person name="Arai W."/>
            <person name="Tsubouchi T."/>
            <person name="Morono Y."/>
            <person name="Uchiyama I."/>
            <person name="Ito T."/>
            <person name="Fujiyama A."/>
            <person name="Inagaki F."/>
            <person name="Takami H."/>
        </authorList>
    </citation>
    <scope>NUCLEOTIDE SEQUENCE</scope>
    <source>
        <strain evidence="1">Expedition CK06-06</strain>
    </source>
</reference>
<feature type="non-terminal residue" evidence="1">
    <location>
        <position position="282"/>
    </location>
</feature>
<dbReference type="EMBL" id="BARU01021641">
    <property type="protein sequence ID" value="GAH48305.1"/>
    <property type="molecule type" value="Genomic_DNA"/>
</dbReference>
<comment type="caution">
    <text evidence="1">The sequence shown here is derived from an EMBL/GenBank/DDBJ whole genome shotgun (WGS) entry which is preliminary data.</text>
</comment>
<dbReference type="SUPFAM" id="SSF46785">
    <property type="entry name" value="Winged helix' DNA-binding domain"/>
    <property type="match status" value="1"/>
</dbReference>
<evidence type="ECO:0008006" key="2">
    <source>
        <dbReference type="Google" id="ProtNLM"/>
    </source>
</evidence>
<dbReference type="InterPro" id="IPR036390">
    <property type="entry name" value="WH_DNA-bd_sf"/>
</dbReference>